<keyword evidence="8 11" id="KW-0663">Pyridoxal phosphate</keyword>
<dbReference type="GO" id="GO:0005739">
    <property type="term" value="C:mitochondrion"/>
    <property type="evidence" value="ECO:0007669"/>
    <property type="project" value="UniProtKB-SubCell"/>
</dbReference>
<comment type="similarity">
    <text evidence="3 11">Belongs to the class-III pyridoxal-phosphate-dependent aminotransferase family.</text>
</comment>
<evidence type="ECO:0000256" key="6">
    <source>
        <dbReference type="ARBA" id="ARBA00022576"/>
    </source>
</evidence>
<evidence type="ECO:0000256" key="2">
    <source>
        <dbReference type="ARBA" id="ARBA00004173"/>
    </source>
</evidence>
<accession>A0A6U0TKB8</accession>
<dbReference type="AlphaFoldDB" id="A0A6U0TKB8"/>
<gene>
    <name evidence="12" type="ORF">PPAR00522_LOCUS1569</name>
    <name evidence="13" type="ORF">PPAR00522_LOCUS1574</name>
</gene>
<dbReference type="Gene3D" id="3.90.1150.10">
    <property type="entry name" value="Aspartate Aminotransferase, domain 1"/>
    <property type="match status" value="1"/>
</dbReference>
<organism evidence="13">
    <name type="scientific">Polytomella parva</name>
    <dbReference type="NCBI Taxonomy" id="51329"/>
    <lineage>
        <taxon>Eukaryota</taxon>
        <taxon>Viridiplantae</taxon>
        <taxon>Chlorophyta</taxon>
        <taxon>core chlorophytes</taxon>
        <taxon>Chlorophyceae</taxon>
        <taxon>CS clade</taxon>
        <taxon>Chlamydomonadales</taxon>
        <taxon>Chlamydomonadaceae</taxon>
        <taxon>Polytomella</taxon>
    </lineage>
</organism>
<dbReference type="PROSITE" id="PS00600">
    <property type="entry name" value="AA_TRANSFER_CLASS_3"/>
    <property type="match status" value="1"/>
</dbReference>
<dbReference type="Gene3D" id="3.40.640.10">
    <property type="entry name" value="Type I PLP-dependent aspartate aminotransferase-like (Major domain)"/>
    <property type="match status" value="1"/>
</dbReference>
<dbReference type="PANTHER" id="PTHR45688:SF3">
    <property type="entry name" value="ALANINE--GLYOXYLATE AMINOTRANSFERASE 2, MITOCHONDRIAL"/>
    <property type="match status" value="1"/>
</dbReference>
<evidence type="ECO:0000256" key="1">
    <source>
        <dbReference type="ARBA" id="ARBA00001933"/>
    </source>
</evidence>
<dbReference type="Pfam" id="PF00202">
    <property type="entry name" value="Aminotran_3"/>
    <property type="match status" value="1"/>
</dbReference>
<keyword evidence="9" id="KW-0809">Transit peptide</keyword>
<dbReference type="InterPro" id="IPR049704">
    <property type="entry name" value="Aminotrans_3_PPA_site"/>
</dbReference>
<reference evidence="13" key="1">
    <citation type="submission" date="2021-01" db="EMBL/GenBank/DDBJ databases">
        <authorList>
            <person name="Corre E."/>
            <person name="Pelletier E."/>
            <person name="Niang G."/>
            <person name="Scheremetjew M."/>
            <person name="Finn R."/>
            <person name="Kale V."/>
            <person name="Holt S."/>
            <person name="Cochrane G."/>
            <person name="Meng A."/>
            <person name="Brown T."/>
            <person name="Cohen L."/>
        </authorList>
    </citation>
    <scope>NUCLEOTIDE SEQUENCE</scope>
    <source>
        <strain evidence="13">SAG 63-3</strain>
    </source>
</reference>
<dbReference type="EC" id="2.6.1.44" evidence="5"/>
<keyword evidence="7" id="KW-0808">Transferase</keyword>
<dbReference type="PANTHER" id="PTHR45688">
    <property type="match status" value="1"/>
</dbReference>
<evidence type="ECO:0000256" key="8">
    <source>
        <dbReference type="ARBA" id="ARBA00022898"/>
    </source>
</evidence>
<dbReference type="InterPro" id="IPR015421">
    <property type="entry name" value="PyrdxlP-dep_Trfase_major"/>
</dbReference>
<evidence type="ECO:0000313" key="12">
    <source>
        <dbReference type="EMBL" id="CAD8765184.1"/>
    </source>
</evidence>
<comment type="subcellular location">
    <subcellularLocation>
        <location evidence="2">Mitochondrion</location>
    </subcellularLocation>
</comment>
<dbReference type="GO" id="GO:0030170">
    <property type="term" value="F:pyridoxal phosphate binding"/>
    <property type="evidence" value="ECO:0007669"/>
    <property type="project" value="InterPro"/>
</dbReference>
<dbReference type="GO" id="GO:0019481">
    <property type="term" value="P:L-alanine catabolic process, by transamination"/>
    <property type="evidence" value="ECO:0007669"/>
    <property type="project" value="TreeGrafter"/>
</dbReference>
<keyword evidence="10" id="KW-0496">Mitochondrion</keyword>
<dbReference type="CDD" id="cd00610">
    <property type="entry name" value="OAT_like"/>
    <property type="match status" value="1"/>
</dbReference>
<comment type="cofactor">
    <cofactor evidence="1">
        <name>pyridoxal 5'-phosphate</name>
        <dbReference type="ChEBI" id="CHEBI:597326"/>
    </cofactor>
</comment>
<protein>
    <recommendedName>
        <fullName evidence="5">alanine--glyoxylate transaminase</fullName>
        <ecNumber evidence="5">2.6.1.44</ecNumber>
    </recommendedName>
</protein>
<sequence length="512" mass="55859">MQRIVSQHLLRNGIYFSSPRILAPNSLKAWFSTTEAPLKDITPKVEEIKAKDVVSKTNVSSPPSQKEPPISIFNNFHEGYPSIPMYKGPSKKRVISDRKRYLHPSIGHHFKNPVMIVNGKMQYLYDETGRRYLDAFAGIVTVSVGHCHPDVVRAVNAQSKLLQHTTTIYLNNKVSSYAKHLVKKFPNPLNVVYFVNSGSEANDLAMMMARAYTGNFDIISLRNCYHGVSLATMGVCGHHTWKQNMAQGLGIHHALNPDPYRGAFGDDGPRYAADVLDLIRAATPGRVAAFMAETIQGVGGTVPLATGYLPEVYNTIRSHGGVCIADEVQSGFGRTGTHMWGFERQGVVPDIVTLAKGIGNGLPLAAVVTTAKIARSITNRLHFNTFGGNPVSSAGGLATLKVLERDGYMANSHDVGEYLMGKLKGLQAKHDVIGDVRGAGLMLGVELVKDRQMKTPASEETAKVMEGMKDDGVLIGKGGLFGNVFRIKPPMCFTRGDADYLIEVMDHQLGKL</sequence>
<evidence type="ECO:0000256" key="11">
    <source>
        <dbReference type="RuleBase" id="RU003560"/>
    </source>
</evidence>
<dbReference type="InterPro" id="IPR015424">
    <property type="entry name" value="PyrdxlP-dep_Trfase"/>
</dbReference>
<dbReference type="EMBL" id="HBFM01002731">
    <property type="protein sequence ID" value="CAD8765189.1"/>
    <property type="molecule type" value="Transcribed_RNA"/>
</dbReference>
<evidence type="ECO:0000256" key="7">
    <source>
        <dbReference type="ARBA" id="ARBA00022679"/>
    </source>
</evidence>
<dbReference type="FunFam" id="3.40.640.10:FF:000004">
    <property type="entry name" value="Acetylornithine aminotransferase"/>
    <property type="match status" value="1"/>
</dbReference>
<keyword evidence="6" id="KW-0032">Aminotransferase</keyword>
<evidence type="ECO:0000256" key="9">
    <source>
        <dbReference type="ARBA" id="ARBA00022946"/>
    </source>
</evidence>
<evidence type="ECO:0000256" key="3">
    <source>
        <dbReference type="ARBA" id="ARBA00008954"/>
    </source>
</evidence>
<comment type="subunit">
    <text evidence="4">Homotetramer.</text>
</comment>
<dbReference type="InterPro" id="IPR005814">
    <property type="entry name" value="Aminotrans_3"/>
</dbReference>
<dbReference type="EMBL" id="HBFM01002725">
    <property type="protein sequence ID" value="CAD8765184.1"/>
    <property type="molecule type" value="Transcribed_RNA"/>
</dbReference>
<proteinExistence type="inferred from homology"/>
<evidence type="ECO:0000256" key="5">
    <source>
        <dbReference type="ARBA" id="ARBA00013049"/>
    </source>
</evidence>
<dbReference type="GO" id="GO:0009436">
    <property type="term" value="P:glyoxylate catabolic process"/>
    <property type="evidence" value="ECO:0007669"/>
    <property type="project" value="TreeGrafter"/>
</dbReference>
<evidence type="ECO:0000313" key="13">
    <source>
        <dbReference type="EMBL" id="CAD8765189.1"/>
    </source>
</evidence>
<dbReference type="GO" id="GO:0008453">
    <property type="term" value="F:alanine-glyoxylate transaminase activity"/>
    <property type="evidence" value="ECO:0007669"/>
    <property type="project" value="UniProtKB-EC"/>
</dbReference>
<name>A0A6U0TKB8_9CHLO</name>
<evidence type="ECO:0000256" key="4">
    <source>
        <dbReference type="ARBA" id="ARBA00011881"/>
    </source>
</evidence>
<dbReference type="SUPFAM" id="SSF53383">
    <property type="entry name" value="PLP-dependent transferases"/>
    <property type="match status" value="1"/>
</dbReference>
<dbReference type="InterPro" id="IPR015422">
    <property type="entry name" value="PyrdxlP-dep_Trfase_small"/>
</dbReference>
<evidence type="ECO:0000256" key="10">
    <source>
        <dbReference type="ARBA" id="ARBA00023128"/>
    </source>
</evidence>